<dbReference type="OMA" id="GFYNPIA"/>
<comment type="caution">
    <text evidence="4">The sequence shown here is derived from an EMBL/GenBank/DDBJ whole genome shotgun (WGS) entry which is preliminary data.</text>
</comment>
<evidence type="ECO:0000313" key="5">
    <source>
        <dbReference type="Proteomes" id="UP000732377"/>
    </source>
</evidence>
<dbReference type="SMR" id="A0A953I6R0"/>
<keyword evidence="1 3" id="KW-0689">Ribosomal protein</keyword>
<dbReference type="HAMAP" id="MF_00385">
    <property type="entry name" value="Ribosomal_bS16"/>
    <property type="match status" value="1"/>
</dbReference>
<dbReference type="GO" id="GO:0003735">
    <property type="term" value="F:structural constituent of ribosome"/>
    <property type="evidence" value="ECO:0007669"/>
    <property type="project" value="InterPro"/>
</dbReference>
<organism evidence="4 5">
    <name type="scientific">Symbiobacterium thermophilum</name>
    <dbReference type="NCBI Taxonomy" id="2734"/>
    <lineage>
        <taxon>Bacteria</taxon>
        <taxon>Bacillati</taxon>
        <taxon>Bacillota</taxon>
        <taxon>Clostridia</taxon>
        <taxon>Eubacteriales</taxon>
        <taxon>Symbiobacteriaceae</taxon>
        <taxon>Symbiobacterium</taxon>
    </lineage>
</organism>
<gene>
    <name evidence="3" type="primary">rpsP</name>
    <name evidence="4" type="ORF">CWE10_04435</name>
</gene>
<evidence type="ECO:0000256" key="2">
    <source>
        <dbReference type="ARBA" id="ARBA00023274"/>
    </source>
</evidence>
<comment type="similarity">
    <text evidence="3">Belongs to the bacterial ribosomal protein bS16 family.</text>
</comment>
<accession>A0A953I6R0</accession>
<dbReference type="EMBL" id="PIUK01000025">
    <property type="protein sequence ID" value="MBY6275458.1"/>
    <property type="molecule type" value="Genomic_DNA"/>
</dbReference>
<dbReference type="Pfam" id="PF00886">
    <property type="entry name" value="Ribosomal_S16"/>
    <property type="match status" value="1"/>
</dbReference>
<dbReference type="GO" id="GO:0005737">
    <property type="term" value="C:cytoplasm"/>
    <property type="evidence" value="ECO:0007669"/>
    <property type="project" value="UniProtKB-ARBA"/>
</dbReference>
<dbReference type="Proteomes" id="UP000732377">
    <property type="component" value="Unassembled WGS sequence"/>
</dbReference>
<reference evidence="4" key="1">
    <citation type="submission" date="2017-11" db="EMBL/GenBank/DDBJ databases">
        <title>Three new genomes from thermophilic consortium.</title>
        <authorList>
            <person name="Quaggio R."/>
            <person name="Amgarten D."/>
            <person name="Setubal J.C."/>
        </authorList>
    </citation>
    <scope>NUCLEOTIDE SEQUENCE</scope>
    <source>
        <strain evidence="4">ZCTH01-B2</strain>
    </source>
</reference>
<dbReference type="InterPro" id="IPR023803">
    <property type="entry name" value="Ribosomal_bS16_dom_sf"/>
</dbReference>
<evidence type="ECO:0000256" key="1">
    <source>
        <dbReference type="ARBA" id="ARBA00022980"/>
    </source>
</evidence>
<dbReference type="NCBIfam" id="TIGR00002">
    <property type="entry name" value="S16"/>
    <property type="match status" value="1"/>
</dbReference>
<proteinExistence type="inferred from homology"/>
<name>A0A953I6R0_SYMTR</name>
<dbReference type="InterPro" id="IPR000307">
    <property type="entry name" value="Ribosomal_bS16"/>
</dbReference>
<evidence type="ECO:0000313" key="4">
    <source>
        <dbReference type="EMBL" id="MBY6275458.1"/>
    </source>
</evidence>
<dbReference type="AlphaFoldDB" id="A0A953I6R0"/>
<protein>
    <recommendedName>
        <fullName evidence="3">Small ribosomal subunit protein bS16</fullName>
    </recommendedName>
</protein>
<dbReference type="SUPFAM" id="SSF54565">
    <property type="entry name" value="Ribosomal protein S16"/>
    <property type="match status" value="1"/>
</dbReference>
<dbReference type="PANTHER" id="PTHR12919:SF20">
    <property type="entry name" value="SMALL RIBOSOMAL SUBUNIT PROTEIN BS16M"/>
    <property type="match status" value="1"/>
</dbReference>
<evidence type="ECO:0000256" key="3">
    <source>
        <dbReference type="HAMAP-Rule" id="MF_00385"/>
    </source>
</evidence>
<keyword evidence="2 3" id="KW-0687">Ribonucleoprotein</keyword>
<dbReference type="Gene3D" id="3.30.1320.10">
    <property type="match status" value="1"/>
</dbReference>
<dbReference type="PANTHER" id="PTHR12919">
    <property type="entry name" value="30S RIBOSOMAL PROTEIN S16"/>
    <property type="match status" value="1"/>
</dbReference>
<dbReference type="RefSeq" id="WP_011195596.1">
    <property type="nucleotide sequence ID" value="NZ_JACSIR010000124.1"/>
</dbReference>
<sequence>MALKIRLKRMGMKKTPFYRLVVTEATSPRDGRFVEEIGYYDPTKNPVVLNIDEEKALNWLLKGATPTETTRALLSKAGVLKKFDEARK</sequence>
<dbReference type="GO" id="GO:0015935">
    <property type="term" value="C:small ribosomal subunit"/>
    <property type="evidence" value="ECO:0007669"/>
    <property type="project" value="TreeGrafter"/>
</dbReference>
<dbReference type="GO" id="GO:0006412">
    <property type="term" value="P:translation"/>
    <property type="evidence" value="ECO:0007669"/>
    <property type="project" value="UniProtKB-UniRule"/>
</dbReference>